<dbReference type="Proteomes" id="UP000640052">
    <property type="component" value="Unassembled WGS sequence"/>
</dbReference>
<comment type="caution">
    <text evidence="1">The sequence shown here is derived from an EMBL/GenBank/DDBJ whole genome shotgun (WGS) entry which is preliminary data.</text>
</comment>
<dbReference type="AlphaFoldDB" id="A0A919QDD9"/>
<evidence type="ECO:0000313" key="1">
    <source>
        <dbReference type="EMBL" id="GIH26887.1"/>
    </source>
</evidence>
<name>A0A919QDD9_9ACTN</name>
<gene>
    <name evidence="1" type="ORF">Aph01nite_51970</name>
</gene>
<sequence>MGSIADIWDDDGWPTGETVERILSERPPGDAARAPILNSWRRCRDAGLTPGAFQPRLIDDVDYDNTLVRAARPVLARLQTIIADTPSEVVLSDASGVQFLHLVGNTPISVGSDAILAVPGFSFAESDVGTNAVGSTLMERQTCQVAGDEHPWEPLRKFTAVGARVCHPLSGRVEGIVCIATLRERANAQMIAVVRQSAHAVEQRLLDLSTERERALLRRFRGAREAGAASAVPGFMPPDLCPRDRLALEDAAVSLVAQGRAAVVEVALCDGRTATLVAWRVTDSANLTGIAVQAWLPDRCPTAR</sequence>
<organism evidence="1 2">
    <name type="scientific">Acrocarpospora phusangensis</name>
    <dbReference type="NCBI Taxonomy" id="1070424"/>
    <lineage>
        <taxon>Bacteria</taxon>
        <taxon>Bacillati</taxon>
        <taxon>Actinomycetota</taxon>
        <taxon>Actinomycetes</taxon>
        <taxon>Streptosporangiales</taxon>
        <taxon>Streptosporangiaceae</taxon>
        <taxon>Acrocarpospora</taxon>
    </lineage>
</organism>
<dbReference type="EMBL" id="BOOA01000046">
    <property type="protein sequence ID" value="GIH26887.1"/>
    <property type="molecule type" value="Genomic_DNA"/>
</dbReference>
<reference evidence="1" key="1">
    <citation type="submission" date="2021-01" db="EMBL/GenBank/DDBJ databases">
        <title>Whole genome shotgun sequence of Acrocarpospora phusangensis NBRC 108782.</title>
        <authorList>
            <person name="Komaki H."/>
            <person name="Tamura T."/>
        </authorList>
    </citation>
    <scope>NUCLEOTIDE SEQUENCE</scope>
    <source>
        <strain evidence="1">NBRC 108782</strain>
    </source>
</reference>
<keyword evidence="2" id="KW-1185">Reference proteome</keyword>
<dbReference type="InterPro" id="IPR029016">
    <property type="entry name" value="GAF-like_dom_sf"/>
</dbReference>
<evidence type="ECO:0008006" key="3">
    <source>
        <dbReference type="Google" id="ProtNLM"/>
    </source>
</evidence>
<evidence type="ECO:0000313" key="2">
    <source>
        <dbReference type="Proteomes" id="UP000640052"/>
    </source>
</evidence>
<accession>A0A919QDD9</accession>
<dbReference type="Gene3D" id="3.30.450.40">
    <property type="match status" value="1"/>
</dbReference>
<protein>
    <recommendedName>
        <fullName evidence="3">GAF domain-containing protein</fullName>
    </recommendedName>
</protein>
<proteinExistence type="predicted"/>